<dbReference type="InterPro" id="IPR017871">
    <property type="entry name" value="ABC_transporter-like_CS"/>
</dbReference>
<feature type="domain" description="ABC transporter" evidence="4">
    <location>
        <begin position="4"/>
        <end position="234"/>
    </location>
</feature>
<dbReference type="Pfam" id="PF08402">
    <property type="entry name" value="TOBE_2"/>
    <property type="match status" value="1"/>
</dbReference>
<dbReference type="Pfam" id="PF00005">
    <property type="entry name" value="ABC_tran"/>
    <property type="match status" value="1"/>
</dbReference>
<dbReference type="InterPro" id="IPR003593">
    <property type="entry name" value="AAA+_ATPase"/>
</dbReference>
<evidence type="ECO:0000256" key="3">
    <source>
        <dbReference type="ARBA" id="ARBA00022840"/>
    </source>
</evidence>
<evidence type="ECO:0000256" key="1">
    <source>
        <dbReference type="ARBA" id="ARBA00022448"/>
    </source>
</evidence>
<organism evidence="5 6">
    <name type="scientific">Streptomyces albiaxialis</name>
    <dbReference type="NCBI Taxonomy" id="329523"/>
    <lineage>
        <taxon>Bacteria</taxon>
        <taxon>Bacillati</taxon>
        <taxon>Actinomycetota</taxon>
        <taxon>Actinomycetes</taxon>
        <taxon>Kitasatosporales</taxon>
        <taxon>Streptomycetaceae</taxon>
        <taxon>Streptomyces</taxon>
    </lineage>
</organism>
<comment type="caution">
    <text evidence="5">The sequence shown here is derived from an EMBL/GenBank/DDBJ whole genome shotgun (WGS) entry which is preliminary data.</text>
</comment>
<dbReference type="Gene3D" id="2.40.50.140">
    <property type="entry name" value="Nucleic acid-binding proteins"/>
    <property type="match status" value="1"/>
</dbReference>
<protein>
    <submittedName>
        <fullName evidence="5">ABC transporter ATP-binding protein</fullName>
    </submittedName>
</protein>
<dbReference type="Gene3D" id="2.40.50.100">
    <property type="match status" value="1"/>
</dbReference>
<dbReference type="SUPFAM" id="SSF52540">
    <property type="entry name" value="P-loop containing nucleoside triphosphate hydrolases"/>
    <property type="match status" value="1"/>
</dbReference>
<sequence>MIPVRLDDVSKTYGGKSPVVSMDLTISAGEFFTLLGPSGCGKSTMLRIIAGFVRPSTGRVLFGDRDVTAAPPNRRDTGMVFQNYALFPHMTVAQNVAYGLKVRKVAKDEAARRIDKALAQVGLDGYGKRRIDQLSGGQQQRVALARAVVISPSVLLLDEPLSNLDAKLREETRAQIRHVQESAGITGVYVTHDQAEAMAMSDRVAVLDAGRVHQVATPREVYHRPATTFVARFIGGSNVIPVRVLGVEADAVTVELPGGARLPVPPRPDADLRAGDEAALSVRPESLRFASEGEEGLLQGVVRDREFNGATVSYRVRVSEELTLQVAGPDHEAAPEAGESVTLDCLRERAWLVTQ</sequence>
<dbReference type="PANTHER" id="PTHR42781">
    <property type="entry name" value="SPERMIDINE/PUTRESCINE IMPORT ATP-BINDING PROTEIN POTA"/>
    <property type="match status" value="1"/>
</dbReference>
<dbReference type="InterPro" id="IPR008995">
    <property type="entry name" value="Mo/tungstate-bd_C_term_dom"/>
</dbReference>
<dbReference type="InterPro" id="IPR013611">
    <property type="entry name" value="Transp-assoc_OB_typ2"/>
</dbReference>
<dbReference type="Proteomes" id="UP001500016">
    <property type="component" value="Unassembled WGS sequence"/>
</dbReference>
<dbReference type="EMBL" id="BAAAPE010000022">
    <property type="protein sequence ID" value="GAA2100098.1"/>
    <property type="molecule type" value="Genomic_DNA"/>
</dbReference>
<dbReference type="InterPro" id="IPR003439">
    <property type="entry name" value="ABC_transporter-like_ATP-bd"/>
</dbReference>
<gene>
    <name evidence="5" type="ORF">GCM10009801_72330</name>
</gene>
<dbReference type="SMART" id="SM00382">
    <property type="entry name" value="AAA"/>
    <property type="match status" value="1"/>
</dbReference>
<dbReference type="SUPFAM" id="SSF50331">
    <property type="entry name" value="MOP-like"/>
    <property type="match status" value="1"/>
</dbReference>
<keyword evidence="2" id="KW-0547">Nucleotide-binding</keyword>
<reference evidence="6" key="1">
    <citation type="journal article" date="2019" name="Int. J. Syst. Evol. Microbiol.">
        <title>The Global Catalogue of Microorganisms (GCM) 10K type strain sequencing project: providing services to taxonomists for standard genome sequencing and annotation.</title>
        <authorList>
            <consortium name="The Broad Institute Genomics Platform"/>
            <consortium name="The Broad Institute Genome Sequencing Center for Infectious Disease"/>
            <person name="Wu L."/>
            <person name="Ma J."/>
        </authorList>
    </citation>
    <scope>NUCLEOTIDE SEQUENCE [LARGE SCALE GENOMIC DNA]</scope>
    <source>
        <strain evidence="6">JCM 15478</strain>
    </source>
</reference>
<dbReference type="InterPro" id="IPR027417">
    <property type="entry name" value="P-loop_NTPase"/>
</dbReference>
<dbReference type="PANTHER" id="PTHR42781:SF4">
    <property type="entry name" value="SPERMIDINE_PUTRESCINE IMPORT ATP-BINDING PROTEIN POTA"/>
    <property type="match status" value="1"/>
</dbReference>
<keyword evidence="1" id="KW-0813">Transport</keyword>
<dbReference type="InterPro" id="IPR012340">
    <property type="entry name" value="NA-bd_OB-fold"/>
</dbReference>
<dbReference type="GO" id="GO:0005524">
    <property type="term" value="F:ATP binding"/>
    <property type="evidence" value="ECO:0007669"/>
    <property type="project" value="UniProtKB-KW"/>
</dbReference>
<proteinExistence type="predicted"/>
<name>A0ABP5IJZ7_9ACTN</name>
<dbReference type="RefSeq" id="WP_344534385.1">
    <property type="nucleotide sequence ID" value="NZ_BAAAPE010000022.1"/>
</dbReference>
<evidence type="ECO:0000313" key="5">
    <source>
        <dbReference type="EMBL" id="GAA2100098.1"/>
    </source>
</evidence>
<evidence type="ECO:0000313" key="6">
    <source>
        <dbReference type="Proteomes" id="UP001500016"/>
    </source>
</evidence>
<keyword evidence="6" id="KW-1185">Reference proteome</keyword>
<evidence type="ECO:0000259" key="4">
    <source>
        <dbReference type="PROSITE" id="PS50893"/>
    </source>
</evidence>
<dbReference type="InterPro" id="IPR050093">
    <property type="entry name" value="ABC_SmlMolc_Importer"/>
</dbReference>
<keyword evidence="3 5" id="KW-0067">ATP-binding</keyword>
<dbReference type="PROSITE" id="PS00211">
    <property type="entry name" value="ABC_TRANSPORTER_1"/>
    <property type="match status" value="1"/>
</dbReference>
<dbReference type="PROSITE" id="PS50893">
    <property type="entry name" value="ABC_TRANSPORTER_2"/>
    <property type="match status" value="1"/>
</dbReference>
<evidence type="ECO:0000256" key="2">
    <source>
        <dbReference type="ARBA" id="ARBA00022741"/>
    </source>
</evidence>
<accession>A0ABP5IJZ7</accession>
<dbReference type="Gene3D" id="3.40.50.300">
    <property type="entry name" value="P-loop containing nucleotide triphosphate hydrolases"/>
    <property type="match status" value="1"/>
</dbReference>